<dbReference type="SUPFAM" id="SSF48264">
    <property type="entry name" value="Cytochrome P450"/>
    <property type="match status" value="2"/>
</dbReference>
<dbReference type="GO" id="GO:0016020">
    <property type="term" value="C:membrane"/>
    <property type="evidence" value="ECO:0007669"/>
    <property type="project" value="UniProtKB-SubCell"/>
</dbReference>
<name>A0A4S4DA46_CAMSN</name>
<keyword evidence="8 10" id="KW-0472">Membrane</keyword>
<dbReference type="PRINTS" id="PR00463">
    <property type="entry name" value="EP450I"/>
</dbReference>
<keyword evidence="5" id="KW-0560">Oxidoreductase</keyword>
<evidence type="ECO:0000313" key="11">
    <source>
        <dbReference type="EMBL" id="THF99391.1"/>
    </source>
</evidence>
<dbReference type="PANTHER" id="PTHR47947:SF20">
    <property type="entry name" value="CYTOCHROME P450 FAMILY PROTEIN"/>
    <property type="match status" value="1"/>
</dbReference>
<dbReference type="Gene3D" id="1.10.630.10">
    <property type="entry name" value="Cytochrome P450"/>
    <property type="match status" value="2"/>
</dbReference>
<dbReference type="InterPro" id="IPR002401">
    <property type="entry name" value="Cyt_P450_E_grp-I"/>
</dbReference>
<dbReference type="EMBL" id="SDRB02011956">
    <property type="protein sequence ID" value="THF99391.1"/>
    <property type="molecule type" value="Genomic_DNA"/>
</dbReference>
<dbReference type="GO" id="GO:0020037">
    <property type="term" value="F:heme binding"/>
    <property type="evidence" value="ECO:0007669"/>
    <property type="project" value="InterPro"/>
</dbReference>
<dbReference type="Pfam" id="PF00067">
    <property type="entry name" value="p450"/>
    <property type="match status" value="2"/>
</dbReference>
<evidence type="ECO:0000256" key="5">
    <source>
        <dbReference type="ARBA" id="ARBA00023002"/>
    </source>
</evidence>
<feature type="transmembrane region" description="Helical" evidence="10">
    <location>
        <begin position="6"/>
        <end position="27"/>
    </location>
</feature>
<evidence type="ECO:0000256" key="9">
    <source>
        <dbReference type="PIRSR" id="PIRSR602401-1"/>
    </source>
</evidence>
<reference evidence="11 12" key="1">
    <citation type="journal article" date="2018" name="Proc. Natl. Acad. Sci. U.S.A.">
        <title>Draft genome sequence of Camellia sinensis var. sinensis provides insights into the evolution of the tea genome and tea quality.</title>
        <authorList>
            <person name="Wei C."/>
            <person name="Yang H."/>
            <person name="Wang S."/>
            <person name="Zhao J."/>
            <person name="Liu C."/>
            <person name="Gao L."/>
            <person name="Xia E."/>
            <person name="Lu Y."/>
            <person name="Tai Y."/>
            <person name="She G."/>
            <person name="Sun J."/>
            <person name="Cao H."/>
            <person name="Tong W."/>
            <person name="Gao Q."/>
            <person name="Li Y."/>
            <person name="Deng W."/>
            <person name="Jiang X."/>
            <person name="Wang W."/>
            <person name="Chen Q."/>
            <person name="Zhang S."/>
            <person name="Li H."/>
            <person name="Wu J."/>
            <person name="Wang P."/>
            <person name="Li P."/>
            <person name="Shi C."/>
            <person name="Zheng F."/>
            <person name="Jian J."/>
            <person name="Huang B."/>
            <person name="Shan D."/>
            <person name="Shi M."/>
            <person name="Fang C."/>
            <person name="Yue Y."/>
            <person name="Li F."/>
            <person name="Li D."/>
            <person name="Wei S."/>
            <person name="Han B."/>
            <person name="Jiang C."/>
            <person name="Yin Y."/>
            <person name="Xia T."/>
            <person name="Zhang Z."/>
            <person name="Bennetzen J.L."/>
            <person name="Zhao S."/>
            <person name="Wan X."/>
        </authorList>
    </citation>
    <scope>NUCLEOTIDE SEQUENCE [LARGE SCALE GENOMIC DNA]</scope>
    <source>
        <strain evidence="12">cv. Shuchazao</strain>
        <tissue evidence="11">Leaf</tissue>
    </source>
</reference>
<evidence type="ECO:0000256" key="4">
    <source>
        <dbReference type="ARBA" id="ARBA00022723"/>
    </source>
</evidence>
<evidence type="ECO:0000256" key="3">
    <source>
        <dbReference type="ARBA" id="ARBA00022617"/>
    </source>
</evidence>
<keyword evidence="10" id="KW-0812">Transmembrane</keyword>
<dbReference type="InterPro" id="IPR036396">
    <property type="entry name" value="Cyt_P450_sf"/>
</dbReference>
<evidence type="ECO:0000256" key="7">
    <source>
        <dbReference type="ARBA" id="ARBA00023033"/>
    </source>
</evidence>
<sequence>MMEANWYSIPLTIISLLLLFFFFFKLLTAKQERYKNLPPSPPGLPIIGHLHLLKEPLHQTLQAFSDKYGPITLLRFGPRKVILVTSPSAVEECFTKNDIIFANRPPSLSGKYLNYNNTSMGAAPYGDLWRNLRRITTLEILSTTRLERTTSIRGKEVKFFVNQLMNNCGGGEYSKVNLNSKFFELSYNVMTMMIMGKRFYGEGVDDVGEAKLFQKLIREHFELVKKSNPADLFPVLQWVDLFGTAKKMKATAERMDKFLQKLVDEHKKTSASTKVKTLIHNLLSLQETEPGFYTNSIINGMIMDSLDDGWLSVLLVKGWLKQGKHLGRITTLEILSTTRLERTTSIRGKEVKFFVNQLMNNCGGGEYSKVNLNSKFFELSYNVMTMMIMGKRFYGEGVDDVGEAKLFQKLIREHFELVKKSNPADLFPVLQWVDLFGTAKKMKATAERMDKFLQKLVDEHKKTSASTKVKTLIHNLLSLQETEPEFYTNSIINGMIMVLLIAGSDTSSTTLEWAMSLLLNHPDAMTKVKEEIDAHVGQDRLIDEQDLPKLDYLSNVVNEALRLYAPVPLLLPHEASEDCTVGGYDVPQGTTLMVNALAIHRDPKLWENPTKFMPERFQAESAGDGYRLIPFGSGRRGCPGASLAKRMVGLALGALIQSFEWKTVNEEQVDMTESPGITMPKSKPLEAICKPRLSMSKHCLV</sequence>
<accession>A0A4S4DA46</accession>
<dbReference type="PROSITE" id="PS00086">
    <property type="entry name" value="CYTOCHROME_P450"/>
    <property type="match status" value="1"/>
</dbReference>
<organism evidence="11 12">
    <name type="scientific">Camellia sinensis var. sinensis</name>
    <name type="common">China tea</name>
    <dbReference type="NCBI Taxonomy" id="542762"/>
    <lineage>
        <taxon>Eukaryota</taxon>
        <taxon>Viridiplantae</taxon>
        <taxon>Streptophyta</taxon>
        <taxon>Embryophyta</taxon>
        <taxon>Tracheophyta</taxon>
        <taxon>Spermatophyta</taxon>
        <taxon>Magnoliopsida</taxon>
        <taxon>eudicotyledons</taxon>
        <taxon>Gunneridae</taxon>
        <taxon>Pentapetalae</taxon>
        <taxon>asterids</taxon>
        <taxon>Ericales</taxon>
        <taxon>Theaceae</taxon>
        <taxon>Camellia</taxon>
    </lineage>
</organism>
<feature type="binding site" description="axial binding residue" evidence="9">
    <location>
        <position position="638"/>
    </location>
    <ligand>
        <name>heme</name>
        <dbReference type="ChEBI" id="CHEBI:30413"/>
    </ligand>
    <ligandPart>
        <name>Fe</name>
        <dbReference type="ChEBI" id="CHEBI:18248"/>
    </ligandPart>
</feature>
<comment type="similarity">
    <text evidence="2">Belongs to the cytochrome P450 family.</text>
</comment>
<dbReference type="AlphaFoldDB" id="A0A4S4DA46"/>
<evidence type="ECO:0000256" key="2">
    <source>
        <dbReference type="ARBA" id="ARBA00010617"/>
    </source>
</evidence>
<keyword evidence="4 9" id="KW-0479">Metal-binding</keyword>
<keyword evidence="12" id="KW-1185">Reference proteome</keyword>
<dbReference type="InterPro" id="IPR017972">
    <property type="entry name" value="Cyt_P450_CS"/>
</dbReference>
<comment type="subcellular location">
    <subcellularLocation>
        <location evidence="1">Membrane</location>
    </subcellularLocation>
</comment>
<dbReference type="InterPro" id="IPR001128">
    <property type="entry name" value="Cyt_P450"/>
</dbReference>
<keyword evidence="7" id="KW-0503">Monooxygenase</keyword>
<evidence type="ECO:0000256" key="1">
    <source>
        <dbReference type="ARBA" id="ARBA00004370"/>
    </source>
</evidence>
<dbReference type="GO" id="GO:0004497">
    <property type="term" value="F:monooxygenase activity"/>
    <property type="evidence" value="ECO:0007669"/>
    <property type="project" value="UniProtKB-KW"/>
</dbReference>
<evidence type="ECO:0000256" key="8">
    <source>
        <dbReference type="ARBA" id="ARBA00023136"/>
    </source>
</evidence>
<dbReference type="CDD" id="cd20653">
    <property type="entry name" value="CYP81"/>
    <property type="match status" value="1"/>
</dbReference>
<keyword evidence="6 9" id="KW-0408">Iron</keyword>
<protein>
    <recommendedName>
        <fullName evidence="13">Cytochrome P450</fullName>
    </recommendedName>
</protein>
<dbReference type="Proteomes" id="UP000306102">
    <property type="component" value="Unassembled WGS sequence"/>
</dbReference>
<proteinExistence type="inferred from homology"/>
<keyword evidence="10" id="KW-1133">Transmembrane helix</keyword>
<evidence type="ECO:0000313" key="12">
    <source>
        <dbReference type="Proteomes" id="UP000306102"/>
    </source>
</evidence>
<dbReference type="GO" id="GO:0016705">
    <property type="term" value="F:oxidoreductase activity, acting on paired donors, with incorporation or reduction of molecular oxygen"/>
    <property type="evidence" value="ECO:0007669"/>
    <property type="project" value="InterPro"/>
</dbReference>
<evidence type="ECO:0008006" key="13">
    <source>
        <dbReference type="Google" id="ProtNLM"/>
    </source>
</evidence>
<dbReference type="GO" id="GO:0005506">
    <property type="term" value="F:iron ion binding"/>
    <property type="evidence" value="ECO:0007669"/>
    <property type="project" value="InterPro"/>
</dbReference>
<dbReference type="InterPro" id="IPR050651">
    <property type="entry name" value="Plant_Cytochrome_P450_Monoox"/>
</dbReference>
<keyword evidence="3 9" id="KW-0349">Heme</keyword>
<dbReference type="PRINTS" id="PR00385">
    <property type="entry name" value="P450"/>
</dbReference>
<comment type="caution">
    <text evidence="11">The sequence shown here is derived from an EMBL/GenBank/DDBJ whole genome shotgun (WGS) entry which is preliminary data.</text>
</comment>
<gene>
    <name evidence="11" type="ORF">TEA_019117</name>
</gene>
<evidence type="ECO:0000256" key="10">
    <source>
        <dbReference type="SAM" id="Phobius"/>
    </source>
</evidence>
<evidence type="ECO:0000256" key="6">
    <source>
        <dbReference type="ARBA" id="ARBA00023004"/>
    </source>
</evidence>
<comment type="cofactor">
    <cofactor evidence="9">
        <name>heme</name>
        <dbReference type="ChEBI" id="CHEBI:30413"/>
    </cofactor>
</comment>
<dbReference type="PANTHER" id="PTHR47947">
    <property type="entry name" value="CYTOCHROME P450 82C3-RELATED"/>
    <property type="match status" value="1"/>
</dbReference>
<dbReference type="FunFam" id="1.10.630.10:FF:000023">
    <property type="entry name" value="Cytochrome P450 family protein"/>
    <property type="match status" value="1"/>
</dbReference>
<dbReference type="STRING" id="542762.A0A4S4DA46"/>